<dbReference type="GO" id="GO:0016042">
    <property type="term" value="P:lipid catabolic process"/>
    <property type="evidence" value="ECO:0007669"/>
    <property type="project" value="UniProtKB-KW"/>
</dbReference>
<sequence length="369" mass="40898">MEETPFLQRWGPPVFIVLMIIIGLLLIYRTIAGSDMATVKRASLTMGTYEQVTQLVPLGCPTGDDTRLCDYYIASSSYSVFPSSSVYDYVSDGILPLVIKAGARLVELDVYADENNKPVVGLKNETMGYDYAKNSVSFESCCVSIANTAFNKVETKTASDPFVLSLMFHTNKRDVMEACSEILKQTLGGYFLPSKYAYEGQGTLDLASEPICNLAGKLVIVSGPEVKSVPVMHELVNLSWGSSNLRRLSFMNASQPYDHEELIDSNRKAITMVIPDPDPDLKNSNPTVLFGYGCQWIMMNYGSLDAMMEIYIGKFQQGSVLLKPSYLRYKPVVYKKPALPPPEHSFQPMAATSPIYDHNPKTGDKSIVF</sequence>
<keyword evidence="2" id="KW-0378">Hydrolase</keyword>
<dbReference type="SMART" id="SM00149">
    <property type="entry name" value="PLCYc"/>
    <property type="match status" value="1"/>
</dbReference>
<dbReference type="Gene3D" id="3.20.20.190">
    <property type="entry name" value="Phosphatidylinositol (PI) phosphodiesterase"/>
    <property type="match status" value="1"/>
</dbReference>
<protein>
    <recommendedName>
        <fullName evidence="1">phosphoinositide phospholipase C</fullName>
        <ecNumber evidence="1">3.1.4.11</ecNumber>
    </recommendedName>
</protein>
<dbReference type="InterPro" id="IPR017946">
    <property type="entry name" value="PLC-like_Pdiesterase_TIM-brl"/>
</dbReference>
<evidence type="ECO:0000313" key="7">
    <source>
        <dbReference type="EMBL" id="QHT79203.1"/>
    </source>
</evidence>
<dbReference type="InterPro" id="IPR001711">
    <property type="entry name" value="PLipase_C_Pinositol-sp_Y"/>
</dbReference>
<evidence type="ECO:0000256" key="1">
    <source>
        <dbReference type="ARBA" id="ARBA00012368"/>
    </source>
</evidence>
<keyword evidence="5" id="KW-1133">Transmembrane helix</keyword>
<dbReference type="InterPro" id="IPR001192">
    <property type="entry name" value="PI-PLC_fam"/>
</dbReference>
<accession>A0A6C0HGQ3</accession>
<name>A0A6C0HGQ3_9ZZZZ</name>
<dbReference type="SUPFAM" id="SSF51695">
    <property type="entry name" value="PLC-like phosphodiesterases"/>
    <property type="match status" value="1"/>
</dbReference>
<dbReference type="SMART" id="SM00148">
    <property type="entry name" value="PLCXc"/>
    <property type="match status" value="1"/>
</dbReference>
<dbReference type="PANTHER" id="PTHR10336">
    <property type="entry name" value="PHOSPHOINOSITIDE-SPECIFIC PHOSPHOLIPASE C FAMILY PROTEIN"/>
    <property type="match status" value="1"/>
</dbReference>
<evidence type="ECO:0000259" key="6">
    <source>
        <dbReference type="PROSITE" id="PS50008"/>
    </source>
</evidence>
<evidence type="ECO:0000256" key="3">
    <source>
        <dbReference type="ARBA" id="ARBA00022963"/>
    </source>
</evidence>
<feature type="domain" description="PI-PLC Y-box" evidence="6">
    <location>
        <begin position="280"/>
        <end position="328"/>
    </location>
</feature>
<dbReference type="GO" id="GO:0004435">
    <property type="term" value="F:phosphatidylinositol-4,5-bisphosphate phospholipase C activity"/>
    <property type="evidence" value="ECO:0007669"/>
    <property type="project" value="UniProtKB-EC"/>
</dbReference>
<dbReference type="Pfam" id="PF00388">
    <property type="entry name" value="PI-PLC-X"/>
    <property type="match status" value="1"/>
</dbReference>
<organism evidence="7">
    <name type="scientific">viral metagenome</name>
    <dbReference type="NCBI Taxonomy" id="1070528"/>
    <lineage>
        <taxon>unclassified sequences</taxon>
        <taxon>metagenomes</taxon>
        <taxon>organismal metagenomes</taxon>
    </lineage>
</organism>
<dbReference type="EC" id="3.1.4.11" evidence="1"/>
<evidence type="ECO:0000256" key="2">
    <source>
        <dbReference type="ARBA" id="ARBA00022801"/>
    </source>
</evidence>
<proteinExistence type="predicted"/>
<dbReference type="EMBL" id="MN739946">
    <property type="protein sequence ID" value="QHT79203.1"/>
    <property type="molecule type" value="Genomic_DNA"/>
</dbReference>
<dbReference type="GO" id="GO:0051209">
    <property type="term" value="P:release of sequestered calcium ion into cytosol"/>
    <property type="evidence" value="ECO:0007669"/>
    <property type="project" value="TreeGrafter"/>
</dbReference>
<keyword evidence="4" id="KW-0443">Lipid metabolism</keyword>
<evidence type="ECO:0000256" key="4">
    <source>
        <dbReference type="ARBA" id="ARBA00023098"/>
    </source>
</evidence>
<dbReference type="GO" id="GO:0048015">
    <property type="term" value="P:phosphatidylinositol-mediated signaling"/>
    <property type="evidence" value="ECO:0007669"/>
    <property type="project" value="TreeGrafter"/>
</dbReference>
<keyword evidence="3" id="KW-0442">Lipid degradation</keyword>
<evidence type="ECO:0000256" key="5">
    <source>
        <dbReference type="SAM" id="Phobius"/>
    </source>
</evidence>
<dbReference type="AlphaFoldDB" id="A0A6C0HGQ3"/>
<dbReference type="PANTHER" id="PTHR10336:SF36">
    <property type="entry name" value="1-PHOSPHATIDYLINOSITOL 4,5-BISPHOSPHATE PHOSPHODIESTERASE BETA-4"/>
    <property type="match status" value="1"/>
</dbReference>
<dbReference type="PROSITE" id="PS50008">
    <property type="entry name" value="PIPLC_Y_DOMAIN"/>
    <property type="match status" value="1"/>
</dbReference>
<feature type="transmembrane region" description="Helical" evidence="5">
    <location>
        <begin position="12"/>
        <end position="31"/>
    </location>
</feature>
<keyword evidence="5" id="KW-0812">Transmembrane</keyword>
<dbReference type="PROSITE" id="PS50007">
    <property type="entry name" value="PIPLC_X_DOMAIN"/>
    <property type="match status" value="1"/>
</dbReference>
<dbReference type="InterPro" id="IPR000909">
    <property type="entry name" value="PLipase_C_PInositol-sp_X_dom"/>
</dbReference>
<keyword evidence="5" id="KW-0472">Membrane</keyword>
<reference evidence="7" key="1">
    <citation type="journal article" date="2020" name="Nature">
        <title>Giant virus diversity and host interactions through global metagenomics.</title>
        <authorList>
            <person name="Schulz F."/>
            <person name="Roux S."/>
            <person name="Paez-Espino D."/>
            <person name="Jungbluth S."/>
            <person name="Walsh D.A."/>
            <person name="Denef V.J."/>
            <person name="McMahon K.D."/>
            <person name="Konstantinidis K.T."/>
            <person name="Eloe-Fadrosh E.A."/>
            <person name="Kyrpides N.C."/>
            <person name="Woyke T."/>
        </authorList>
    </citation>
    <scope>NUCLEOTIDE SEQUENCE</scope>
    <source>
        <strain evidence="7">GVMAG-M-3300023179-99</strain>
    </source>
</reference>